<sequence length="886" mass="97164">MVQKKSSVDSEDVLNPRTAAEKITKNKAKDEQDELSEEDQQLVSELEMIVERLKESSVDIHRSAMENLNNVIRSTTSSMTSVPKPLKYLKGHYATLAELYGAWSDERNKKALASILSLLGMAYDKEGKRDCLRYRLLAGYDDGQISEWGHEYVRHLAMEIGEEFAAKIEEEDEESAETLLAIAKEVVPFFLKHNADADAVDLLEELGRHELIADYVTKETFERVCLYMISCSPLLAPPADLGFLETARKIYGRFGKPAQCLPLSIRLGQPELIEEDWESCSSRVEKAQLAFIMARQQVYMPHLTEGDDELLACMNNAGLSKNYRDLARELELLDPKAPEDIYKSHLENTSSDVALDSARHNLASTFVNAFVNAGYGTDKLMTGAVDGNEWIYKNKDMGMLSAAASLGMVNLWDVELGLNDIDKYLYTEDSTIKAGALLAIGMITAGVHDETDSAKALLSDYIADDNCHAIVKLAAISGLGLAYSGTNRQDILDMLVPLISDTDITIDLSSMAALSAGLVCIGSGNSDVSTVILQSMMERVDGELSHKLARFMALGLGLLYVGTQDKYDTILETLKAITHPIGKQASILMQVCAYAGTGNVLEVQKMLHLCAEHVSDKEDQLGQAFAVLGVGVISMGESVGSAMSLRTFEHLMHYGEAYVRRTVPLAMGLVCASNPVVGVVDTLSKFSHDNDKSVASSAIFAMGMVGAGTNNARLAQLLRQLATYYQKDADVLFVVRISQGLLHMGKGTMTINPYHHDRTLLSHTALAGLLVPVVAMINAEKLVLTSSHFLLYYLVRAMYPRFLITLDENLESVSASVRVGQAVDAVGQVGRPKTITGFQTHETPVLLGHAERAEVATEKYVALTSVLEGFVILKKNPDYVEEKEED</sequence>
<organism evidence="1 2">
    <name type="scientific">Coemansia linderi</name>
    <dbReference type="NCBI Taxonomy" id="2663919"/>
    <lineage>
        <taxon>Eukaryota</taxon>
        <taxon>Fungi</taxon>
        <taxon>Fungi incertae sedis</taxon>
        <taxon>Zoopagomycota</taxon>
        <taxon>Kickxellomycotina</taxon>
        <taxon>Kickxellomycetes</taxon>
        <taxon>Kickxellales</taxon>
        <taxon>Kickxellaceae</taxon>
        <taxon>Coemansia</taxon>
    </lineage>
</organism>
<accession>A0ACC1KLE6</accession>
<keyword evidence="2" id="KW-1185">Reference proteome</keyword>
<gene>
    <name evidence="1" type="primary">RPN1</name>
    <name evidence="1" type="ORF">GGI18_001284</name>
</gene>
<protein>
    <submittedName>
        <fullName evidence="1">Proteasome regulatory particle base subunit</fullName>
    </submittedName>
</protein>
<comment type="caution">
    <text evidence="1">The sequence shown here is derived from an EMBL/GenBank/DDBJ whole genome shotgun (WGS) entry which is preliminary data.</text>
</comment>
<reference evidence="1" key="1">
    <citation type="submission" date="2022-07" db="EMBL/GenBank/DDBJ databases">
        <title>Phylogenomic reconstructions and comparative analyses of Kickxellomycotina fungi.</title>
        <authorList>
            <person name="Reynolds N.K."/>
            <person name="Stajich J.E."/>
            <person name="Barry K."/>
            <person name="Grigoriev I.V."/>
            <person name="Crous P."/>
            <person name="Smith M.E."/>
        </authorList>
    </citation>
    <scope>NUCLEOTIDE SEQUENCE</scope>
    <source>
        <strain evidence="1">BCRC 34191</strain>
    </source>
</reference>
<proteinExistence type="predicted"/>
<dbReference type="EMBL" id="JANBUK010000182">
    <property type="protein sequence ID" value="KAJ2791229.1"/>
    <property type="molecule type" value="Genomic_DNA"/>
</dbReference>
<name>A0ACC1KLE6_9FUNG</name>
<evidence type="ECO:0000313" key="1">
    <source>
        <dbReference type="EMBL" id="KAJ2791229.1"/>
    </source>
</evidence>
<evidence type="ECO:0000313" key="2">
    <source>
        <dbReference type="Proteomes" id="UP001140066"/>
    </source>
</evidence>
<keyword evidence="1" id="KW-0647">Proteasome</keyword>
<dbReference type="Proteomes" id="UP001140066">
    <property type="component" value="Unassembled WGS sequence"/>
</dbReference>